<dbReference type="RefSeq" id="WP_251494299.1">
    <property type="nucleotide sequence ID" value="NZ_CAJSLV010000070.1"/>
</dbReference>
<proteinExistence type="predicted"/>
<protein>
    <submittedName>
        <fullName evidence="1">Uncharacterized protein</fullName>
    </submittedName>
</protein>
<sequence>MTDQEHYDRLRLEGARVLLRPLRFRAMPQDAAERNALLEPMIRALWDSGERGGRTLFEVAAELRAAADVIESGQDIPVLDIPGPPEALRDIAEHVADWDVGRARRLRDVTPTSDELGFRFPQLTSMLRLYYGQDGVAVEDDTLTARESLQVFVDDWHPLCLYRLPHVAGECQEALTLFQTEEALRQFFLVERSGDSAGLPWLEWLPLIIDVVGEHMRAHHPPQWVRKSG</sequence>
<dbReference type="EMBL" id="CAJSLV010000070">
    <property type="protein sequence ID" value="CAG6396266.1"/>
    <property type="molecule type" value="Genomic_DNA"/>
</dbReference>
<keyword evidence="2" id="KW-1185">Reference proteome</keyword>
<organism evidence="1 2">
    <name type="scientific">Actinacidiphila cocklensis</name>
    <dbReference type="NCBI Taxonomy" id="887465"/>
    <lineage>
        <taxon>Bacteria</taxon>
        <taxon>Bacillati</taxon>
        <taxon>Actinomycetota</taxon>
        <taxon>Actinomycetes</taxon>
        <taxon>Kitasatosporales</taxon>
        <taxon>Streptomycetaceae</taxon>
        <taxon>Actinacidiphila</taxon>
    </lineage>
</organism>
<dbReference type="Proteomes" id="UP001152519">
    <property type="component" value="Unassembled WGS sequence"/>
</dbReference>
<gene>
    <name evidence="1" type="ORF">SCOCK_40186</name>
</gene>
<accession>A0A9W4GSU5</accession>
<evidence type="ECO:0000313" key="2">
    <source>
        <dbReference type="Proteomes" id="UP001152519"/>
    </source>
</evidence>
<evidence type="ECO:0000313" key="1">
    <source>
        <dbReference type="EMBL" id="CAG6396266.1"/>
    </source>
</evidence>
<name>A0A9W4GSU5_9ACTN</name>
<dbReference type="AlphaFoldDB" id="A0A9W4GSU5"/>
<comment type="caution">
    <text evidence="1">The sequence shown here is derived from an EMBL/GenBank/DDBJ whole genome shotgun (WGS) entry which is preliminary data.</text>
</comment>
<reference evidence="1" key="1">
    <citation type="submission" date="2021-05" db="EMBL/GenBank/DDBJ databases">
        <authorList>
            <person name="Arsene-Ploetze F."/>
        </authorList>
    </citation>
    <scope>NUCLEOTIDE SEQUENCE</scope>
    <source>
        <strain evidence="1">DSM 42138</strain>
    </source>
</reference>